<feature type="domain" description="DUF2249" evidence="1">
    <location>
        <begin position="11"/>
        <end position="75"/>
    </location>
</feature>
<evidence type="ECO:0000313" key="2">
    <source>
        <dbReference type="EMBL" id="KOX94416.1"/>
    </source>
</evidence>
<dbReference type="Pfam" id="PF10006">
    <property type="entry name" value="DUF2249"/>
    <property type="match status" value="1"/>
</dbReference>
<name>A0A0N0BPT2_9EURY</name>
<protein>
    <submittedName>
        <fullName evidence="3">DUF2249 domain-containing protein</fullName>
    </submittedName>
</protein>
<keyword evidence="4" id="KW-1185">Reference proteome</keyword>
<dbReference type="Proteomes" id="UP000037729">
    <property type="component" value="Unassembled WGS sequence"/>
</dbReference>
<evidence type="ECO:0000313" key="4">
    <source>
        <dbReference type="Proteomes" id="UP000037729"/>
    </source>
</evidence>
<dbReference type="Proteomes" id="UP000610611">
    <property type="component" value="Unassembled WGS sequence"/>
</dbReference>
<gene>
    <name evidence="2" type="ORF">AMS69_00735</name>
    <name evidence="3" type="ORF">GOC83_14595</name>
</gene>
<dbReference type="PATRIC" id="fig|1705562.3.peg.1083"/>
<evidence type="ECO:0000313" key="3">
    <source>
        <dbReference type="EMBL" id="NLV07359.1"/>
    </source>
</evidence>
<proteinExistence type="predicted"/>
<dbReference type="EMBL" id="LIUF01000001">
    <property type="protein sequence ID" value="KOX94416.1"/>
    <property type="molecule type" value="Genomic_DNA"/>
</dbReference>
<dbReference type="STRING" id="1705562.AMS69_00735"/>
<dbReference type="RefSeq" id="WP_053966188.1">
    <property type="nucleotide sequence ID" value="NZ_JAWJXX010000009.1"/>
</dbReference>
<dbReference type="AlphaFoldDB" id="A0A0N0BPT2"/>
<sequence>MSTDQQESVRELDVRDVEGEPFGQIMDALDSVSESEALRLVNSFEPVPLYDVLTRKGYQYDAEQVADEEWHVTIRPE</sequence>
<dbReference type="InterPro" id="IPR018720">
    <property type="entry name" value="DUF2249"/>
</dbReference>
<reference evidence="3" key="2">
    <citation type="submission" date="2019-12" db="EMBL/GenBank/DDBJ databases">
        <title>The whole-genome sequencing of Haloarcula japonica strain pws8.</title>
        <authorList>
            <person name="Verma D.K."/>
            <person name="Gopal K."/>
            <person name="Prasad E.S."/>
        </authorList>
    </citation>
    <scope>NUCLEOTIDE SEQUENCE</scope>
    <source>
        <strain evidence="3">Pws8</strain>
    </source>
</reference>
<dbReference type="EMBL" id="WOWB01000001">
    <property type="protein sequence ID" value="NLV07359.1"/>
    <property type="molecule type" value="Genomic_DNA"/>
</dbReference>
<evidence type="ECO:0000259" key="1">
    <source>
        <dbReference type="Pfam" id="PF10006"/>
    </source>
</evidence>
<accession>A0A0N0BPT2</accession>
<comment type="caution">
    <text evidence="2">The sequence shown here is derived from an EMBL/GenBank/DDBJ whole genome shotgun (WGS) entry which is preliminary data.</text>
</comment>
<organism evidence="2 4">
    <name type="scientific">Haloarcula rubripromontorii</name>
    <dbReference type="NCBI Taxonomy" id="1705562"/>
    <lineage>
        <taxon>Archaea</taxon>
        <taxon>Methanobacteriati</taxon>
        <taxon>Methanobacteriota</taxon>
        <taxon>Stenosarchaea group</taxon>
        <taxon>Halobacteria</taxon>
        <taxon>Halobacteriales</taxon>
        <taxon>Haloarculaceae</taxon>
        <taxon>Haloarcula</taxon>
    </lineage>
</organism>
<reference evidence="2 4" key="1">
    <citation type="submission" date="2015-08" db="EMBL/GenBank/DDBJ databases">
        <title>Genomes of Isolates from Cabo Rojo, PR.</title>
        <authorList>
            <person name="Sanchez-Nieves R.L."/>
            <person name="Montalvo-Rodriguez R."/>
        </authorList>
    </citation>
    <scope>NUCLEOTIDE SEQUENCE [LARGE SCALE GENOMIC DNA]</scope>
    <source>
        <strain evidence="2 4">SL3</strain>
    </source>
</reference>
<dbReference type="OrthoDB" id="281801at2157"/>